<gene>
    <name evidence="6" type="ORF">BOKJ2_LOCUS12712</name>
</gene>
<evidence type="ECO:0000259" key="5">
    <source>
        <dbReference type="Pfam" id="PF02826"/>
    </source>
</evidence>
<comment type="caution">
    <text evidence="6">The sequence shown here is derived from an EMBL/GenBank/DDBJ whole genome shotgun (WGS) entry which is preliminary data.</text>
</comment>
<dbReference type="GO" id="GO:0051287">
    <property type="term" value="F:NAD binding"/>
    <property type="evidence" value="ECO:0007669"/>
    <property type="project" value="InterPro"/>
</dbReference>
<organism evidence="6 7">
    <name type="scientific">Bursaphelenchus okinawaensis</name>
    <dbReference type="NCBI Taxonomy" id="465554"/>
    <lineage>
        <taxon>Eukaryota</taxon>
        <taxon>Metazoa</taxon>
        <taxon>Ecdysozoa</taxon>
        <taxon>Nematoda</taxon>
        <taxon>Chromadorea</taxon>
        <taxon>Rhabditida</taxon>
        <taxon>Tylenchina</taxon>
        <taxon>Tylenchomorpha</taxon>
        <taxon>Aphelenchoidea</taxon>
        <taxon>Aphelenchoididae</taxon>
        <taxon>Bursaphelenchus</taxon>
    </lineage>
</organism>
<evidence type="ECO:0000256" key="4">
    <source>
        <dbReference type="SAM" id="MobiDB-lite"/>
    </source>
</evidence>
<dbReference type="SUPFAM" id="SSF51735">
    <property type="entry name" value="NAD(P)-binding Rossmann-fold domains"/>
    <property type="match status" value="1"/>
</dbReference>
<feature type="domain" description="D-isomer specific 2-hydroxyacid dehydrogenase NAD-binding" evidence="5">
    <location>
        <begin position="405"/>
        <end position="573"/>
    </location>
</feature>
<dbReference type="PANTHER" id="PTHR42789">
    <property type="entry name" value="D-ISOMER SPECIFIC 2-HYDROXYACID DEHYDROGENASE FAMILY PROTEIN (AFU_ORTHOLOGUE AFUA_6G10090)"/>
    <property type="match status" value="1"/>
</dbReference>
<evidence type="ECO:0000256" key="2">
    <source>
        <dbReference type="ARBA" id="ARBA00023002"/>
    </source>
</evidence>
<sequence>MDETATEEQRPFDLSTLFPSSGQFASLASIIKPAAPPSSNFPPFQPMKPVYAPSGYGRQILIYDSRAFPGCRREFAYKTRFTNQSGLTTVYYRCMACRALRHRLQRLAPKDKLPAVPCIAVKNDMLINDPDWPEASDHFCQPLTIEESNNRLKVTFERGYKRARMKMAAEGAARQKTPPGGGIKCEINESSPLNMDQWASWAKGLEQAIKPDEDDGTAQSTSSNHSGSDGSAMNHTNTSASAATPTTSPLRLLDDDMETSGPPAKKNGLDALLQLQDQREKSHSPDENLNSLTFDSFKIFDNPNQPDFNALFSLAGLSVPTMRPPTQSPQKPKAGSELMKALNKVHNRKKEKEAQAAAAAAAAFQNQFGALQQQTSDYLEKYMKNNAVSQEDLAQTRAAAEVTCSLILALAKNIPQASAAMRKGECARRDFMGEDLFGKTLAIIGLGKVGMEVAQRMQAFGMKVIGYDPLVTRNEAEKRGIKYRQLNDIWCDADYITLHCPVLPQTTNLINATTLGRCKPTVKIVNTSKSELIYENDLLEALNSGRIAGAALDTFGEDGSRNLMENPKVICTPMLSAPADKPVNIFPNSASFLDNLNATTLAAVLDESKVQSVKAATNLGLVLASLQSNPAEVTLKHPASAQGFKKALIAGAISGVMQAASDESSMNGEGIKVNTEICNSNELTLVAGKTSVTGFTSPAGTLISAIDGKVLQSPVIAKGTMVIPQGGQVISQELKAKSTMEYNLSGGGRISFFDELTEAEVADLKAQSFVVVKFN</sequence>
<dbReference type="InterPro" id="IPR029752">
    <property type="entry name" value="D-isomer_DH_CS1"/>
</dbReference>
<dbReference type="PROSITE" id="PS00065">
    <property type="entry name" value="D_2_HYDROXYACID_DH_1"/>
    <property type="match status" value="1"/>
</dbReference>
<evidence type="ECO:0000313" key="6">
    <source>
        <dbReference type="EMBL" id="CAD5228506.1"/>
    </source>
</evidence>
<dbReference type="EMBL" id="CAJFCW020000006">
    <property type="protein sequence ID" value="CAG9124582.1"/>
    <property type="molecule type" value="Genomic_DNA"/>
</dbReference>
<reference evidence="6" key="1">
    <citation type="submission" date="2020-09" db="EMBL/GenBank/DDBJ databases">
        <authorList>
            <person name="Kikuchi T."/>
        </authorList>
    </citation>
    <scope>NUCLEOTIDE SEQUENCE</scope>
    <source>
        <strain evidence="6">SH1</strain>
    </source>
</reference>
<dbReference type="Pfam" id="PF02826">
    <property type="entry name" value="2-Hacid_dh_C"/>
    <property type="match status" value="1"/>
</dbReference>
<dbReference type="PANTHER" id="PTHR42789:SF1">
    <property type="entry name" value="D-ISOMER SPECIFIC 2-HYDROXYACID DEHYDROGENASE FAMILY PROTEIN (AFU_ORTHOLOGUE AFUA_6G10090)"/>
    <property type="match status" value="1"/>
</dbReference>
<accession>A0A811LM27</accession>
<dbReference type="Proteomes" id="UP000783686">
    <property type="component" value="Unassembled WGS sequence"/>
</dbReference>
<feature type="compositionally biased region" description="Low complexity" evidence="4">
    <location>
        <begin position="238"/>
        <end position="249"/>
    </location>
</feature>
<dbReference type="Proteomes" id="UP000614601">
    <property type="component" value="Unassembled WGS sequence"/>
</dbReference>
<evidence type="ECO:0000256" key="3">
    <source>
        <dbReference type="ARBA" id="ARBA00023027"/>
    </source>
</evidence>
<dbReference type="GO" id="GO:0016491">
    <property type="term" value="F:oxidoreductase activity"/>
    <property type="evidence" value="ECO:0007669"/>
    <property type="project" value="UniProtKB-KW"/>
</dbReference>
<keyword evidence="3" id="KW-0520">NAD</keyword>
<dbReference type="InterPro" id="IPR006140">
    <property type="entry name" value="D-isomer_DH_NAD-bd"/>
</dbReference>
<keyword evidence="2" id="KW-0560">Oxidoreductase</keyword>
<protein>
    <recommendedName>
        <fullName evidence="5">D-isomer specific 2-hydroxyacid dehydrogenase NAD-binding domain-containing protein</fullName>
    </recommendedName>
</protein>
<dbReference type="AlphaFoldDB" id="A0A811LM27"/>
<dbReference type="Gene3D" id="3.40.50.720">
    <property type="entry name" value="NAD(P)-binding Rossmann-like Domain"/>
    <property type="match status" value="1"/>
</dbReference>
<feature type="compositionally biased region" description="Low complexity" evidence="4">
    <location>
        <begin position="220"/>
        <end position="231"/>
    </location>
</feature>
<feature type="region of interest" description="Disordered" evidence="4">
    <location>
        <begin position="211"/>
        <end position="267"/>
    </location>
</feature>
<dbReference type="FunFam" id="3.40.50.720:FF:000021">
    <property type="entry name" value="D-3-phosphoglycerate dehydrogenase"/>
    <property type="match status" value="1"/>
</dbReference>
<dbReference type="InterPro" id="IPR050857">
    <property type="entry name" value="D-2-hydroxyacid_DH"/>
</dbReference>
<dbReference type="InterPro" id="IPR036291">
    <property type="entry name" value="NAD(P)-bd_dom_sf"/>
</dbReference>
<evidence type="ECO:0000313" key="7">
    <source>
        <dbReference type="Proteomes" id="UP000614601"/>
    </source>
</evidence>
<dbReference type="OrthoDB" id="1621027at2759"/>
<name>A0A811LM27_9BILA</name>
<comment type="similarity">
    <text evidence="1">Belongs to the D-isomer specific 2-hydroxyacid dehydrogenase family.</text>
</comment>
<evidence type="ECO:0000256" key="1">
    <source>
        <dbReference type="ARBA" id="ARBA00005854"/>
    </source>
</evidence>
<proteinExistence type="inferred from homology"/>
<keyword evidence="7" id="KW-1185">Reference proteome</keyword>
<dbReference type="EMBL" id="CAJFDH010000006">
    <property type="protein sequence ID" value="CAD5228506.1"/>
    <property type="molecule type" value="Genomic_DNA"/>
</dbReference>